<dbReference type="EMBL" id="LSRQ01003549">
    <property type="protein sequence ID" value="OAY71268.1"/>
    <property type="molecule type" value="Genomic_DNA"/>
</dbReference>
<sequence>MGFDLWVPRQLPNRLRSSSNAPSRKNLLADDSLSSTLTTLKPSSLRPRQTPVASFDDASSTEPPRIFTGPSSYSFPIQKHGRHFIRLYFFPFTYQSYSLSAAKFTVSTQDAVLLSDFQPPSNPAPVFKEFSLT</sequence>
<keyword evidence="2" id="KW-0418">Kinase</keyword>
<dbReference type="AlphaFoldDB" id="A0A199V2Q6"/>
<dbReference type="Proteomes" id="UP000092600">
    <property type="component" value="Unassembled WGS sequence"/>
</dbReference>
<keyword evidence="2" id="KW-0808">Transferase</keyword>
<accession>A0A199V2Q6</accession>
<dbReference type="STRING" id="4615.A0A199V2Q6"/>
<organism evidence="2 3">
    <name type="scientific">Ananas comosus</name>
    <name type="common">Pineapple</name>
    <name type="synonym">Ananas ananas</name>
    <dbReference type="NCBI Taxonomy" id="4615"/>
    <lineage>
        <taxon>Eukaryota</taxon>
        <taxon>Viridiplantae</taxon>
        <taxon>Streptophyta</taxon>
        <taxon>Embryophyta</taxon>
        <taxon>Tracheophyta</taxon>
        <taxon>Spermatophyta</taxon>
        <taxon>Magnoliopsida</taxon>
        <taxon>Liliopsida</taxon>
        <taxon>Poales</taxon>
        <taxon>Bromeliaceae</taxon>
        <taxon>Bromelioideae</taxon>
        <taxon>Ananas</taxon>
    </lineage>
</organism>
<dbReference type="GO" id="GO:0004714">
    <property type="term" value="F:transmembrane receptor protein tyrosine kinase activity"/>
    <property type="evidence" value="ECO:0007669"/>
    <property type="project" value="InterPro"/>
</dbReference>
<gene>
    <name evidence="2" type="ORF">ACMD2_23306</name>
</gene>
<evidence type="ECO:0000313" key="3">
    <source>
        <dbReference type="Proteomes" id="UP000092600"/>
    </source>
</evidence>
<name>A0A199V2Q6_ANACO</name>
<dbReference type="Gene3D" id="2.60.120.430">
    <property type="entry name" value="Galactose-binding lectin"/>
    <property type="match status" value="1"/>
</dbReference>
<keyword evidence="2" id="KW-0675">Receptor</keyword>
<reference evidence="2 3" key="1">
    <citation type="journal article" date="2016" name="DNA Res.">
        <title>The draft genome of MD-2 pineapple using hybrid error correction of long reads.</title>
        <authorList>
            <person name="Redwan R.M."/>
            <person name="Saidin A."/>
            <person name="Kumar S.V."/>
        </authorList>
    </citation>
    <scope>NUCLEOTIDE SEQUENCE [LARGE SCALE GENOMIC DNA]</scope>
    <source>
        <strain evidence="3">cv. MD2</strain>
        <tissue evidence="2">Leaf</tissue>
    </source>
</reference>
<protein>
    <submittedName>
        <fullName evidence="2">Receptor-like protein kinase HERK 1</fullName>
    </submittedName>
</protein>
<feature type="region of interest" description="Disordered" evidence="1">
    <location>
        <begin position="38"/>
        <end position="69"/>
    </location>
</feature>
<dbReference type="PANTHER" id="PTHR34590:SF10">
    <property type="entry name" value="RECEPTOR-LIKE PROTEIN KINASE HERK 1"/>
    <property type="match status" value="1"/>
</dbReference>
<dbReference type="PANTHER" id="PTHR34590">
    <property type="entry name" value="OS03G0124300 PROTEIN-RELATED"/>
    <property type="match status" value="1"/>
</dbReference>
<proteinExistence type="predicted"/>
<dbReference type="InterPro" id="IPR045272">
    <property type="entry name" value="ANXUR1/2-like"/>
</dbReference>
<evidence type="ECO:0000256" key="1">
    <source>
        <dbReference type="SAM" id="MobiDB-lite"/>
    </source>
</evidence>
<comment type="caution">
    <text evidence="2">The sequence shown here is derived from an EMBL/GenBank/DDBJ whole genome shotgun (WGS) entry which is preliminary data.</text>
</comment>
<evidence type="ECO:0000313" key="2">
    <source>
        <dbReference type="EMBL" id="OAY71268.1"/>
    </source>
</evidence>